<dbReference type="AlphaFoldDB" id="A0A2K1P3D2"/>
<dbReference type="RefSeq" id="WP_103066630.1">
    <property type="nucleotide sequence ID" value="NZ_AZRL01000006.1"/>
</dbReference>
<dbReference type="InterPro" id="IPR027417">
    <property type="entry name" value="P-loop_NTPase"/>
</dbReference>
<feature type="domain" description="PD-(D/E)XK endonuclease-like" evidence="2">
    <location>
        <begin position="743"/>
        <end position="1065"/>
    </location>
</feature>
<organism evidence="3 4">
    <name type="scientific">Petrotoga olearia DSM 13574</name>
    <dbReference type="NCBI Taxonomy" id="1122955"/>
    <lineage>
        <taxon>Bacteria</taxon>
        <taxon>Thermotogati</taxon>
        <taxon>Thermotogota</taxon>
        <taxon>Thermotogae</taxon>
        <taxon>Petrotogales</taxon>
        <taxon>Petrotogaceae</taxon>
        <taxon>Petrotoga</taxon>
    </lineage>
</organism>
<dbReference type="InterPro" id="IPR038726">
    <property type="entry name" value="PDDEXK_AddAB-type"/>
</dbReference>
<name>A0A2K1P3D2_9BACT</name>
<dbReference type="Gene3D" id="1.10.486.10">
    <property type="entry name" value="PCRA, domain 4"/>
    <property type="match status" value="1"/>
</dbReference>
<comment type="caution">
    <text evidence="3">The sequence shown here is derived from an EMBL/GenBank/DDBJ whole genome shotgun (WGS) entry which is preliminary data.</text>
</comment>
<evidence type="ECO:0000256" key="1">
    <source>
        <dbReference type="SAM" id="Coils"/>
    </source>
</evidence>
<dbReference type="OrthoDB" id="38522at2"/>
<evidence type="ECO:0000259" key="2">
    <source>
        <dbReference type="Pfam" id="PF12705"/>
    </source>
</evidence>
<dbReference type="Pfam" id="PF12705">
    <property type="entry name" value="PDDEXK_1"/>
    <property type="match status" value="1"/>
</dbReference>
<feature type="coiled-coil region" evidence="1">
    <location>
        <begin position="418"/>
        <end position="469"/>
    </location>
</feature>
<evidence type="ECO:0000313" key="3">
    <source>
        <dbReference type="EMBL" id="PNR97299.1"/>
    </source>
</evidence>
<reference evidence="3 4" key="1">
    <citation type="submission" date="2013-12" db="EMBL/GenBank/DDBJ databases">
        <title>Comparative genomics of Petrotoga isolates.</title>
        <authorList>
            <person name="Nesbo C.L."/>
            <person name="Charchuk R."/>
            <person name="Chow K."/>
        </authorList>
    </citation>
    <scope>NUCLEOTIDE SEQUENCE [LARGE SCALE GENOMIC DNA]</scope>
    <source>
        <strain evidence="3 4">DSM 13574</strain>
    </source>
</reference>
<protein>
    <recommendedName>
        <fullName evidence="2">PD-(D/E)XK endonuclease-like domain-containing protein</fullName>
    </recommendedName>
</protein>
<dbReference type="Proteomes" id="UP000236434">
    <property type="component" value="Unassembled WGS sequence"/>
</dbReference>
<dbReference type="EMBL" id="AZRL01000006">
    <property type="protein sequence ID" value="PNR97299.1"/>
    <property type="molecule type" value="Genomic_DNA"/>
</dbReference>
<evidence type="ECO:0000313" key="4">
    <source>
        <dbReference type="Proteomes" id="UP000236434"/>
    </source>
</evidence>
<accession>A0A2K1P3D2</accession>
<dbReference type="SUPFAM" id="SSF52540">
    <property type="entry name" value="P-loop containing nucleoside triphosphate hydrolases"/>
    <property type="match status" value="1"/>
</dbReference>
<proteinExistence type="predicted"/>
<keyword evidence="1" id="KW-0175">Coiled coil</keyword>
<sequence length="1081" mass="128188">MKKVYLFDLNAEHFKKVGDLILPFYNEDPLNFLFLGPSGFYVKQVAEYIASQTGKTINRDAFRVINQYVTETLKTYQPQSVILNRDFLKVYIENEIMDLIEEEKKDEEFSEYLNVISKSQKSVEYILDIFEKKWEISRVEDEEIVESSEEYKLLDDSIDNNSNLYILYTKLEKKLEDILETKFDMSIKYQRNYDPVSVYKWFYEILPSRLKEEEKKYIGKRVVISGFFDISPAVNKTLKAFFDLFEEVHFITWINIEDRSFDSITNIHNFLKNEDFKFQSKSNGLRRIFENTGIEIFPMNNDVSEIEILTKEIKRKLISENLSPDDLGVVVSNNSTAKLFADYLEDAKVPYRFKNDVPLNESQIVLILLQPVKTLVRGCEVEDILAMVESGYGGVTELTMEQIEHYLKRLNLFYDIQKSSLKNRKEKWMNTIEKEIDKRSSQLKGTEEIERISEELKDLNELKKCLGNIFSLLENIQKSKDRKKYFSVSDYRDLVKEWIDTYLSHFNILKTYEDVLPIESQLNALKAFETLVFNVEENLGKILKSDKNLGIEKFYKILSSLIQIETYRESERYDNTVEIMSLEDSRFVKKKYKYFVGFTEENYPSIKVNPFITSMSNEGTSIAKHSEKISRRNLFISMIFAENIVFTYPNAKLSGEPILPSPYEKEFRNNFKKVKYSNKFLSKKEILPKDPENIFSETEATIYYILNGKKEYLPDKHFTNIERLKKEITNPQWQLSKNTGLGRLSHTKITTYVDCPLKYYLAIEGRLYGDKDFGKFFDGLIKHRVMKEIFSKYKNYEDMAQKILYAEELKEEIKSIVENIWEEYTDDFLQTYEAIKDVESEIITEDIFDSIEDIYRNYIKFKKGMDLTYSQVIATELEVNSKINVGDFHDVDLTSRIDRVDLLNGNYTYLLDEFDDQLLPGAYSIMDYKRSKNFQSEQLLIYYLTLLNNEEWKNKLANSDVYLKFQVVSKKKEYKNNNFIKIQKNNIIYKQHGRGVKFVSFDIKEFYTWLEKVFQNINKSDFTPIAVKEREIRRFLEEMYDKYSNAKTGEKYYDCSSCQFRSLCDLMQYKKDFNMNIKKYL</sequence>
<gene>
    <name evidence="3" type="ORF">X929_03395</name>
</gene>
<dbReference type="Gene3D" id="3.40.50.300">
    <property type="entry name" value="P-loop containing nucleotide triphosphate hydrolases"/>
    <property type="match status" value="1"/>
</dbReference>